<keyword evidence="4" id="KW-1185">Reference proteome</keyword>
<feature type="compositionally biased region" description="Polar residues" evidence="1">
    <location>
        <begin position="73"/>
        <end position="92"/>
    </location>
</feature>
<feature type="region of interest" description="Disordered" evidence="1">
    <location>
        <begin position="55"/>
        <end position="92"/>
    </location>
</feature>
<gene>
    <name evidence="3" type="ORF">SEPMUDRAFT_146587</name>
</gene>
<reference evidence="3 4" key="1">
    <citation type="journal article" date="2012" name="PLoS Pathog.">
        <title>Diverse lifestyles and strategies of plant pathogenesis encoded in the genomes of eighteen Dothideomycetes fungi.</title>
        <authorList>
            <person name="Ohm R.A."/>
            <person name="Feau N."/>
            <person name="Henrissat B."/>
            <person name="Schoch C.L."/>
            <person name="Horwitz B.A."/>
            <person name="Barry K.W."/>
            <person name="Condon B.J."/>
            <person name="Copeland A.C."/>
            <person name="Dhillon B."/>
            <person name="Glaser F."/>
            <person name="Hesse C.N."/>
            <person name="Kosti I."/>
            <person name="LaButti K."/>
            <person name="Lindquist E.A."/>
            <person name="Lucas S."/>
            <person name="Salamov A.A."/>
            <person name="Bradshaw R.E."/>
            <person name="Ciuffetti L."/>
            <person name="Hamelin R.C."/>
            <person name="Kema G.H.J."/>
            <person name="Lawrence C."/>
            <person name="Scott J.A."/>
            <person name="Spatafora J.W."/>
            <person name="Turgeon B.G."/>
            <person name="de Wit P.J.G.M."/>
            <person name="Zhong S."/>
            <person name="Goodwin S.B."/>
            <person name="Grigoriev I.V."/>
        </authorList>
    </citation>
    <scope>NUCLEOTIDE SEQUENCE [LARGE SCALE GENOMIC DNA]</scope>
    <source>
        <strain evidence="3 4">SO2202</strain>
    </source>
</reference>
<feature type="region of interest" description="Disordered" evidence="1">
    <location>
        <begin position="196"/>
        <end position="237"/>
    </location>
</feature>
<feature type="domain" description="Smr" evidence="2">
    <location>
        <begin position="455"/>
        <end position="542"/>
    </location>
</feature>
<dbReference type="EMBL" id="KB456260">
    <property type="protein sequence ID" value="EMF17610.1"/>
    <property type="molecule type" value="Genomic_DNA"/>
</dbReference>
<dbReference type="HOGENOM" id="CLU_023589_0_0_1"/>
<dbReference type="InterPro" id="IPR036063">
    <property type="entry name" value="Smr_dom_sf"/>
</dbReference>
<proteinExistence type="predicted"/>
<dbReference type="OMA" id="ELENEYC"/>
<dbReference type="eggNOG" id="KOG2401">
    <property type="taxonomic scope" value="Eukaryota"/>
</dbReference>
<dbReference type="OrthoDB" id="443981at2759"/>
<dbReference type="SMART" id="SM00463">
    <property type="entry name" value="SMR"/>
    <property type="match status" value="1"/>
</dbReference>
<dbReference type="Proteomes" id="UP000016931">
    <property type="component" value="Unassembled WGS sequence"/>
</dbReference>
<dbReference type="Gene3D" id="3.30.1370.110">
    <property type="match status" value="1"/>
</dbReference>
<dbReference type="InterPro" id="IPR058864">
    <property type="entry name" value="UBA_10"/>
</dbReference>
<evidence type="ECO:0000313" key="3">
    <source>
        <dbReference type="EMBL" id="EMF17610.1"/>
    </source>
</evidence>
<protein>
    <recommendedName>
        <fullName evidence="2">Smr domain-containing protein</fullName>
    </recommendedName>
</protein>
<accession>N1QK87</accession>
<dbReference type="GO" id="GO:0004519">
    <property type="term" value="F:endonuclease activity"/>
    <property type="evidence" value="ECO:0007669"/>
    <property type="project" value="TreeGrafter"/>
</dbReference>
<dbReference type="InterPro" id="IPR002625">
    <property type="entry name" value="Smr_dom"/>
</dbReference>
<dbReference type="GO" id="GO:0005634">
    <property type="term" value="C:nucleus"/>
    <property type="evidence" value="ECO:0007669"/>
    <property type="project" value="TreeGrafter"/>
</dbReference>
<dbReference type="GeneID" id="27900887"/>
<feature type="compositionally biased region" description="Basic residues" evidence="1">
    <location>
        <begin position="201"/>
        <end position="213"/>
    </location>
</feature>
<dbReference type="STRING" id="692275.N1QK87"/>
<evidence type="ECO:0000259" key="2">
    <source>
        <dbReference type="PROSITE" id="PS50828"/>
    </source>
</evidence>
<dbReference type="RefSeq" id="XP_016765731.1">
    <property type="nucleotide sequence ID" value="XM_016903750.1"/>
</dbReference>
<evidence type="ECO:0000256" key="1">
    <source>
        <dbReference type="SAM" id="MobiDB-lite"/>
    </source>
</evidence>
<dbReference type="AlphaFoldDB" id="N1QK87"/>
<dbReference type="PANTHER" id="PTHR46535:SF1">
    <property type="entry name" value="NEDD4-BINDING PROTEIN 2"/>
    <property type="match status" value="1"/>
</dbReference>
<organism evidence="3 4">
    <name type="scientific">Sphaerulina musiva (strain SO2202)</name>
    <name type="common">Poplar stem canker fungus</name>
    <name type="synonym">Septoria musiva</name>
    <dbReference type="NCBI Taxonomy" id="692275"/>
    <lineage>
        <taxon>Eukaryota</taxon>
        <taxon>Fungi</taxon>
        <taxon>Dikarya</taxon>
        <taxon>Ascomycota</taxon>
        <taxon>Pezizomycotina</taxon>
        <taxon>Dothideomycetes</taxon>
        <taxon>Dothideomycetidae</taxon>
        <taxon>Mycosphaerellales</taxon>
        <taxon>Mycosphaerellaceae</taxon>
        <taxon>Sphaerulina</taxon>
    </lineage>
</organism>
<evidence type="ECO:0000313" key="4">
    <source>
        <dbReference type="Proteomes" id="UP000016931"/>
    </source>
</evidence>
<name>N1QK87_SPHMS</name>
<dbReference type="PROSITE" id="PS50828">
    <property type="entry name" value="SMR"/>
    <property type="match status" value="1"/>
</dbReference>
<sequence length="545" mass="58463">MGDTLALLEAVYCPPLDPALLSAILSDYDLENEDQLREARGALDQLKESAELEEHAGFDASGTGGRDNEVRHGSSSRPESCPEETNTTVSRETDLTNLSAEWQSLNLNSTSAEVPSGNGDIAEELENLNEDAKIALLEQIMGQQLSRYTVQHTLRKCKGNWHKAMDELLSQVYMHEAENSDGDGKLAVKSIDAFSEENTSRRGRKGKGKKKGAKLNDSGRSSSLPTSPVESEPTVANAWQGAGRDIEFIASRTGEPSKTVATIYYNSGASRAKTIGSILKNHISEGTIALAEDPIKAVTAHDLGQDFPSIDSQYVASLINLTYPSTAAARELAEALTTRPSIEGGIEIIPTYVRPNIEEADAFSPVAGRNKPASGHAYSSNVSDARERASNYAAARSAALAQAYAAHRKAKSDRLMGGVAGYYGQVSRDYYALSSAASAAAADEMAASQSSASEVDLHGIDVLNAVRIARERVEQWWEGLGENRANGRIGANQRQAGYKIVVGLGRHSEGGRSKLGPAVRKMLTEQGWKNELNGAVITVQGRARK</sequence>
<dbReference type="SUPFAM" id="SSF160443">
    <property type="entry name" value="SMR domain-like"/>
    <property type="match status" value="1"/>
</dbReference>
<dbReference type="Pfam" id="PF26286">
    <property type="entry name" value="UBA_10"/>
    <property type="match status" value="1"/>
</dbReference>
<dbReference type="PANTHER" id="PTHR46535">
    <property type="entry name" value="NEDD4-BINDING PROTEIN 2"/>
    <property type="match status" value="1"/>
</dbReference>
<dbReference type="InterPro" id="IPR052772">
    <property type="entry name" value="Endo/PolyKinase_Domain-Protein"/>
</dbReference>
<feature type="compositionally biased region" description="Polar residues" evidence="1">
    <location>
        <begin position="218"/>
        <end position="229"/>
    </location>
</feature>